<dbReference type="EMBL" id="JABCJE010000027">
    <property type="protein sequence ID" value="NVO25735.1"/>
    <property type="molecule type" value="Genomic_DNA"/>
</dbReference>
<comment type="caution">
    <text evidence="1">The sequence shown here is derived from an EMBL/GenBank/DDBJ whole genome shotgun (WGS) entry which is preliminary data.</text>
</comment>
<protein>
    <submittedName>
        <fullName evidence="1">Uncharacterized protein</fullName>
    </submittedName>
</protein>
<accession>A0A850QH96</accession>
<dbReference type="Proteomes" id="UP000592216">
    <property type="component" value="Unassembled WGS sequence"/>
</dbReference>
<evidence type="ECO:0000313" key="2">
    <source>
        <dbReference type="Proteomes" id="UP000592216"/>
    </source>
</evidence>
<dbReference type="AlphaFoldDB" id="A0A850QH96"/>
<organism evidence="1 2">
    <name type="scientific">Donghicola mangrovi</name>
    <dbReference type="NCBI Taxonomy" id="2729614"/>
    <lineage>
        <taxon>Bacteria</taxon>
        <taxon>Pseudomonadati</taxon>
        <taxon>Pseudomonadota</taxon>
        <taxon>Alphaproteobacteria</taxon>
        <taxon>Rhodobacterales</taxon>
        <taxon>Roseobacteraceae</taxon>
        <taxon>Donghicola</taxon>
    </lineage>
</organism>
<evidence type="ECO:0000313" key="1">
    <source>
        <dbReference type="EMBL" id="NVO25735.1"/>
    </source>
</evidence>
<reference evidence="1 2" key="1">
    <citation type="submission" date="2020-04" db="EMBL/GenBank/DDBJ databases">
        <title>Donghicola sp., a member of the Rhodobacteraceae family isolated from mangrove forest in Thailand.</title>
        <authorList>
            <person name="Charoenyingcharoen P."/>
            <person name="Yukphan P."/>
        </authorList>
    </citation>
    <scope>NUCLEOTIDE SEQUENCE [LARGE SCALE GENOMIC DNA]</scope>
    <source>
        <strain evidence="1 2">B5-SW-15</strain>
    </source>
</reference>
<name>A0A850QH96_9RHOB</name>
<proteinExistence type="predicted"/>
<gene>
    <name evidence="1" type="ORF">HJ536_20490</name>
</gene>
<dbReference type="RefSeq" id="WP_177159247.1">
    <property type="nucleotide sequence ID" value="NZ_JABCJE010000027.1"/>
</dbReference>
<sequence length="152" mass="16746">MAKLVAGEDIVSGVFMAFDPEAPTKAEVQSKPGKLISAKFKVDGTARWLGLHIKLGNMDLSKSMIFGIACRSQAPRSTTFRPCLRSGGPNGFKDTFFKKVAIAYSEESLHLDALQIDQNADLMAPADWRELILFIRPETGSLELNDLRLFTV</sequence>